<dbReference type="PRINTS" id="PR00743">
    <property type="entry name" value="GLHYDRLASE36"/>
</dbReference>
<sequence length="118" mass="12988">GLYELVSYLTEKHSHILFESCSGGGGRNDLGMMRYFPQVWASDNTDAIARLPIQYGSSYLYPTISMGAHVSAVPNHQMGRMTPLETRGLVAMMGNLGYELDLTNLSDEEKATIANQVN</sequence>
<dbReference type="Proteomes" id="UP000475079">
    <property type="component" value="Unassembled WGS sequence"/>
</dbReference>
<evidence type="ECO:0000313" key="1">
    <source>
        <dbReference type="EMBL" id="MPQ54885.1"/>
    </source>
</evidence>
<evidence type="ECO:0000313" key="2">
    <source>
        <dbReference type="Proteomes" id="UP000475079"/>
    </source>
</evidence>
<dbReference type="AlphaFoldDB" id="A0A6L5EJV3"/>
<dbReference type="InterPro" id="IPR017853">
    <property type="entry name" value="GH"/>
</dbReference>
<name>A0A6L5EJV3_9ENTR</name>
<keyword evidence="2" id="KW-1185">Reference proteome</keyword>
<feature type="non-terminal residue" evidence="1">
    <location>
        <position position="1"/>
    </location>
</feature>
<dbReference type="Pfam" id="PF02065">
    <property type="entry name" value="Melibiase"/>
    <property type="match status" value="1"/>
</dbReference>
<dbReference type="Gene3D" id="3.20.20.70">
    <property type="entry name" value="Aldolase class I"/>
    <property type="match status" value="1"/>
</dbReference>
<feature type="non-terminal residue" evidence="1">
    <location>
        <position position="118"/>
    </location>
</feature>
<gene>
    <name evidence="1" type="ORF">GBB84_29080</name>
</gene>
<dbReference type="SUPFAM" id="SSF51445">
    <property type="entry name" value="(Trans)glycosidases"/>
    <property type="match status" value="1"/>
</dbReference>
<dbReference type="CDD" id="cd14791">
    <property type="entry name" value="GH36"/>
    <property type="match status" value="1"/>
</dbReference>
<accession>A0A6L5EJV3</accession>
<dbReference type="GO" id="GO:0016052">
    <property type="term" value="P:carbohydrate catabolic process"/>
    <property type="evidence" value="ECO:0007669"/>
    <property type="project" value="InterPro"/>
</dbReference>
<organism evidence="1 2">
    <name type="scientific">Citrobacter telavivensis</name>
    <dbReference type="NCBI Taxonomy" id="2653932"/>
    <lineage>
        <taxon>Bacteria</taxon>
        <taxon>Pseudomonadati</taxon>
        <taxon>Pseudomonadota</taxon>
        <taxon>Gammaproteobacteria</taxon>
        <taxon>Enterobacterales</taxon>
        <taxon>Enterobacteriaceae</taxon>
        <taxon>Citrobacter</taxon>
    </lineage>
</organism>
<dbReference type="InterPro" id="IPR002252">
    <property type="entry name" value="Glyco_hydro_36"/>
</dbReference>
<comment type="caution">
    <text evidence="1">The sequence shown here is derived from an EMBL/GenBank/DDBJ whole genome shotgun (WGS) entry which is preliminary data.</text>
</comment>
<dbReference type="GO" id="GO:0004557">
    <property type="term" value="F:alpha-galactosidase activity"/>
    <property type="evidence" value="ECO:0007669"/>
    <property type="project" value="InterPro"/>
</dbReference>
<reference evidence="1 2" key="1">
    <citation type="submission" date="2019-10" db="EMBL/GenBank/DDBJ databases">
        <title>Characterization of a new Citrobacter species.</title>
        <authorList>
            <person name="Goncalves Ribeiro T."/>
            <person name="Izdebski R."/>
            <person name="Urbanowicz P."/>
            <person name="Carmeli Y."/>
            <person name="Gniadkowski M."/>
            <person name="Peixe L."/>
        </authorList>
    </citation>
    <scope>NUCLEOTIDE SEQUENCE [LARGE SCALE GENOMIC DNA]</scope>
    <source>
        <strain evidence="1 2">NMI7905_11</strain>
    </source>
</reference>
<dbReference type="EMBL" id="WHIY01000175">
    <property type="protein sequence ID" value="MPQ54885.1"/>
    <property type="molecule type" value="Genomic_DNA"/>
</dbReference>
<protein>
    <submittedName>
        <fullName evidence="1">Alpha-galactosidase</fullName>
    </submittedName>
</protein>
<proteinExistence type="predicted"/>
<dbReference type="InterPro" id="IPR013785">
    <property type="entry name" value="Aldolase_TIM"/>
</dbReference>